<protein>
    <submittedName>
        <fullName evidence="1">Uncharacterized protein</fullName>
    </submittedName>
</protein>
<evidence type="ECO:0000313" key="1">
    <source>
        <dbReference type="EMBL" id="THV43565.1"/>
    </source>
</evidence>
<evidence type="ECO:0000313" key="2">
    <source>
        <dbReference type="Proteomes" id="UP000308760"/>
    </source>
</evidence>
<gene>
    <name evidence="1" type="ORF">FAB82_00460</name>
</gene>
<dbReference type="EMBL" id="STGY01000001">
    <property type="protein sequence ID" value="THV43565.1"/>
    <property type="molecule type" value="Genomic_DNA"/>
</dbReference>
<accession>A0A4S8QKN8</accession>
<comment type="caution">
    <text evidence="1">The sequence shown here is derived from an EMBL/GenBank/DDBJ whole genome shotgun (WGS) entry which is preliminary data.</text>
</comment>
<dbReference type="AlphaFoldDB" id="A0A4S8QKN8"/>
<reference evidence="2" key="1">
    <citation type="submission" date="2019-04" db="EMBL/GenBank/DDBJ databases">
        <title>Nocardioides xinjiangensis sp. nov.</title>
        <authorList>
            <person name="Liu S."/>
        </authorList>
    </citation>
    <scope>NUCLEOTIDE SEQUENCE [LARGE SCALE GENOMIC DNA]</scope>
    <source>
        <strain evidence="2">18</strain>
    </source>
</reference>
<sequence length="76" mass="8275">MAKQQAASAGMSMSAWVARTIRTATFSEAARRAAEEGRAVQTGRGRWAAAKVAYEADEMFLRAGPWRVPTSFRLLG</sequence>
<proteinExistence type="predicted"/>
<name>A0A4S8QKN8_9ACTN</name>
<keyword evidence="2" id="KW-1185">Reference proteome</keyword>
<reference evidence="1 2" key="2">
    <citation type="submission" date="2019-05" db="EMBL/GenBank/DDBJ databases">
        <title>Glycomyces buryatensis sp. nov.</title>
        <authorList>
            <person name="Nikitina E."/>
        </authorList>
    </citation>
    <scope>NUCLEOTIDE SEQUENCE [LARGE SCALE GENOMIC DNA]</scope>
    <source>
        <strain evidence="1 2">18</strain>
    </source>
</reference>
<dbReference type="RefSeq" id="WP_136532563.1">
    <property type="nucleotide sequence ID" value="NZ_STGY01000001.1"/>
</dbReference>
<organism evidence="1 2">
    <name type="scientific">Glycomyces buryatensis</name>
    <dbReference type="NCBI Taxonomy" id="2570927"/>
    <lineage>
        <taxon>Bacteria</taxon>
        <taxon>Bacillati</taxon>
        <taxon>Actinomycetota</taxon>
        <taxon>Actinomycetes</taxon>
        <taxon>Glycomycetales</taxon>
        <taxon>Glycomycetaceae</taxon>
        <taxon>Glycomyces</taxon>
    </lineage>
</organism>
<dbReference type="Proteomes" id="UP000308760">
    <property type="component" value="Unassembled WGS sequence"/>
</dbReference>